<evidence type="ECO:0000313" key="3">
    <source>
        <dbReference type="Proteomes" id="UP000658131"/>
    </source>
</evidence>
<keyword evidence="1" id="KW-0732">Signal</keyword>
<comment type="caution">
    <text evidence="2">The sequence shown here is derived from an EMBL/GenBank/DDBJ whole genome shotgun (WGS) entry which is preliminary data.</text>
</comment>
<organism evidence="2 3">
    <name type="scientific">Yanshouia hominis</name>
    <dbReference type="NCBI Taxonomy" id="2763673"/>
    <lineage>
        <taxon>Bacteria</taxon>
        <taxon>Bacillati</taxon>
        <taxon>Bacillota</taxon>
        <taxon>Clostridia</taxon>
        <taxon>Eubacteriales</taxon>
        <taxon>Oscillospiraceae</taxon>
        <taxon>Yanshouia</taxon>
    </lineage>
</organism>
<accession>A0ABR7NF62</accession>
<sequence length="377" mass="41543">MKKFFAMVLALAMVLSLTAVSFAKTVNETHQGVVAVDPVAHRYSADYDKMIEDVIQYGKSAYYALFTYDEPKTGDDDKETWSGDEDTLRLVSNSEMVDGMKVKVDYEMGKDLVADGGVAIVKKRVSAATTSSLLGPALTKADSEYFYFIEIKVAAKEATSDSDIIATLEINKSKKGDDKAADGKGLNYKVKDLQVDISTNVGYENSYLDSDLDNQLMVEGDSVEELEPETYYLLKYDYDEETELTFGLEPNEGTFTVDVSGQGKNLIWFDTLLNDAIADANPDAKIFALNFNNVKFNRTGEFTYEAEDMEYAYQLMADGSLKLIGEFDGEEVTFKTRVLGQYLFSDVELTAAPAAVEEPTVEVPTVDVTNPSTGAIA</sequence>
<reference evidence="2 3" key="1">
    <citation type="submission" date="2020-08" db="EMBL/GenBank/DDBJ databases">
        <title>Genome public.</title>
        <authorList>
            <person name="Liu C."/>
            <person name="Sun Q."/>
        </authorList>
    </citation>
    <scope>NUCLEOTIDE SEQUENCE [LARGE SCALE GENOMIC DNA]</scope>
    <source>
        <strain evidence="2 3">BX1</strain>
    </source>
</reference>
<dbReference type="EMBL" id="JACRTB010000002">
    <property type="protein sequence ID" value="MBC8575010.1"/>
    <property type="molecule type" value="Genomic_DNA"/>
</dbReference>
<feature type="signal peptide" evidence="1">
    <location>
        <begin position="1"/>
        <end position="23"/>
    </location>
</feature>
<name>A0ABR7NF62_9FIRM</name>
<evidence type="ECO:0000256" key="1">
    <source>
        <dbReference type="SAM" id="SignalP"/>
    </source>
</evidence>
<feature type="chain" id="PRO_5045164496" evidence="1">
    <location>
        <begin position="24"/>
        <end position="377"/>
    </location>
</feature>
<dbReference type="RefSeq" id="WP_262398701.1">
    <property type="nucleotide sequence ID" value="NZ_JACRTB010000002.1"/>
</dbReference>
<evidence type="ECO:0000313" key="2">
    <source>
        <dbReference type="EMBL" id="MBC8575010.1"/>
    </source>
</evidence>
<keyword evidence="3" id="KW-1185">Reference proteome</keyword>
<gene>
    <name evidence="2" type="ORF">H8717_01095</name>
</gene>
<protein>
    <submittedName>
        <fullName evidence="2">Uncharacterized protein</fullName>
    </submittedName>
</protein>
<dbReference type="Proteomes" id="UP000658131">
    <property type="component" value="Unassembled WGS sequence"/>
</dbReference>
<proteinExistence type="predicted"/>